<organism evidence="3 4">
    <name type="scientific">Kitasatospora paracochleata</name>
    <dbReference type="NCBI Taxonomy" id="58354"/>
    <lineage>
        <taxon>Bacteria</taxon>
        <taxon>Bacillati</taxon>
        <taxon>Actinomycetota</taxon>
        <taxon>Actinomycetes</taxon>
        <taxon>Kitasatosporales</taxon>
        <taxon>Streptomycetaceae</taxon>
        <taxon>Kitasatospora</taxon>
    </lineage>
</organism>
<evidence type="ECO:0000313" key="3">
    <source>
        <dbReference type="EMBL" id="MCP2309390.1"/>
    </source>
</evidence>
<proteinExistence type="predicted"/>
<protein>
    <submittedName>
        <fullName evidence="3">Dehydrogenase</fullName>
    </submittedName>
</protein>
<keyword evidence="4" id="KW-1185">Reference proteome</keyword>
<dbReference type="Pfam" id="PF22725">
    <property type="entry name" value="GFO_IDH_MocA_C3"/>
    <property type="match status" value="1"/>
</dbReference>
<reference evidence="3 4" key="1">
    <citation type="submission" date="2022-06" db="EMBL/GenBank/DDBJ databases">
        <title>Sequencing the genomes of 1000 actinobacteria strains.</title>
        <authorList>
            <person name="Klenk H.-P."/>
        </authorList>
    </citation>
    <scope>NUCLEOTIDE SEQUENCE [LARGE SCALE GENOMIC DNA]</scope>
    <source>
        <strain evidence="3 4">DSM 41656</strain>
    </source>
</reference>
<dbReference type="SUPFAM" id="SSF51735">
    <property type="entry name" value="NAD(P)-binding Rossmann-fold domains"/>
    <property type="match status" value="1"/>
</dbReference>
<sequence length="395" mass="43010">MDDIRLGVIGLGNRSDLPELAHRPGSGSLVAAVCDLDPRLLANAGTRFGSGVGTTRDHRDLLDAGLDGVFVLTPDHTHEQIGLDFLEAGVPVFLDKPLAITTEGCDRLLAAAHRHRTPLYVGHNMRHMPVVVAMRRLIDSGAIGEVKAVWCRHFVGHGGDFYFKDWHADRRNTTGLLLQKGAHDIDVIHWLAGGYTRRVNAMGGLTVYGDITSRRDRSGERMTEWLSTDNWPPLSHTGLHPVVDVEDLSMMQMQLDNGVFASYQQCHYTPDYWRNYTVIGTEGRLENFGDSEGSEVRVWNRRSDYRAEADVVVRVHTPSGTHGGADPVLVAEFLRFVREGGATVTSPVAAREAVAAGYAATMSLRAGGQLIDVAAVDPTVAAYFADGQKGGPPSP</sequence>
<gene>
    <name evidence="3" type="ORF">FHR36_002514</name>
</gene>
<dbReference type="Pfam" id="PF01408">
    <property type="entry name" value="GFO_IDH_MocA"/>
    <property type="match status" value="1"/>
</dbReference>
<name>A0ABT1IW74_9ACTN</name>
<evidence type="ECO:0000259" key="2">
    <source>
        <dbReference type="Pfam" id="PF22725"/>
    </source>
</evidence>
<dbReference type="EMBL" id="JAMZDX010000002">
    <property type="protein sequence ID" value="MCP2309390.1"/>
    <property type="molecule type" value="Genomic_DNA"/>
</dbReference>
<feature type="domain" description="GFO/IDH/MocA-like oxidoreductase" evidence="2">
    <location>
        <begin position="132"/>
        <end position="286"/>
    </location>
</feature>
<dbReference type="Gene3D" id="3.30.360.10">
    <property type="entry name" value="Dihydrodipicolinate Reductase, domain 2"/>
    <property type="match status" value="1"/>
</dbReference>
<dbReference type="SUPFAM" id="SSF55347">
    <property type="entry name" value="Glyceraldehyde-3-phosphate dehydrogenase-like, C-terminal domain"/>
    <property type="match status" value="1"/>
</dbReference>
<dbReference type="InterPro" id="IPR055170">
    <property type="entry name" value="GFO_IDH_MocA-like_dom"/>
</dbReference>
<dbReference type="Proteomes" id="UP001206483">
    <property type="component" value="Unassembled WGS sequence"/>
</dbReference>
<dbReference type="PANTHER" id="PTHR43708:SF8">
    <property type="entry name" value="OXIDOREDUCTASE"/>
    <property type="match status" value="1"/>
</dbReference>
<evidence type="ECO:0000313" key="4">
    <source>
        <dbReference type="Proteomes" id="UP001206483"/>
    </source>
</evidence>
<dbReference type="PANTHER" id="PTHR43708">
    <property type="entry name" value="CONSERVED EXPRESSED OXIDOREDUCTASE (EUROFUNG)"/>
    <property type="match status" value="1"/>
</dbReference>
<dbReference type="InterPro" id="IPR000683">
    <property type="entry name" value="Gfo/Idh/MocA-like_OxRdtase_N"/>
</dbReference>
<feature type="domain" description="Gfo/Idh/MocA-like oxidoreductase N-terminal" evidence="1">
    <location>
        <begin position="4"/>
        <end position="123"/>
    </location>
</feature>
<dbReference type="Gene3D" id="3.40.50.720">
    <property type="entry name" value="NAD(P)-binding Rossmann-like Domain"/>
    <property type="match status" value="1"/>
</dbReference>
<accession>A0ABT1IW74</accession>
<evidence type="ECO:0000259" key="1">
    <source>
        <dbReference type="Pfam" id="PF01408"/>
    </source>
</evidence>
<dbReference type="InterPro" id="IPR036291">
    <property type="entry name" value="NAD(P)-bd_dom_sf"/>
</dbReference>
<dbReference type="InterPro" id="IPR051317">
    <property type="entry name" value="Gfo/Idh/MocA_oxidoreduct"/>
</dbReference>
<dbReference type="RefSeq" id="WP_253796440.1">
    <property type="nucleotide sequence ID" value="NZ_BAAAUB010000025.1"/>
</dbReference>
<comment type="caution">
    <text evidence="3">The sequence shown here is derived from an EMBL/GenBank/DDBJ whole genome shotgun (WGS) entry which is preliminary data.</text>
</comment>